<keyword evidence="7" id="KW-0829">Tyrosine-protein kinase</keyword>
<evidence type="ECO:0000256" key="1">
    <source>
        <dbReference type="ARBA" id="ARBA00007316"/>
    </source>
</evidence>
<dbReference type="InterPro" id="IPR050445">
    <property type="entry name" value="Bact_polysacc_biosynth/exp"/>
</dbReference>
<dbReference type="Pfam" id="PF13614">
    <property type="entry name" value="AAA_31"/>
    <property type="match status" value="1"/>
</dbReference>
<proteinExistence type="inferred from homology"/>
<accession>A0A174SRI6</accession>
<gene>
    <name evidence="10" type="primary">ywqD_2</name>
    <name evidence="10" type="ORF">ERS852568_01403</name>
</gene>
<dbReference type="RefSeq" id="WP_055207372.1">
    <property type="nucleotide sequence ID" value="NZ_CZBO01000002.1"/>
</dbReference>
<keyword evidence="6" id="KW-0067">ATP-binding</keyword>
<dbReference type="InterPro" id="IPR025669">
    <property type="entry name" value="AAA_dom"/>
</dbReference>
<dbReference type="SUPFAM" id="SSF52540">
    <property type="entry name" value="P-loop containing nucleoside triphosphate hydrolases"/>
    <property type="match status" value="1"/>
</dbReference>
<sequence>MLILEKQPKSIEAESYRILRTNIMYSSFDKEIKRILVTSAEPGEGKSITSGNLALAFAHDEKKVILIDCDLRRPSLHKKFRISNNKGLSDAIINKDKLSDFIQKRTEYLDILTAGKIPPNPSEMLGSQAMSSLLDELSNIYDVIVLDSPPVLAVTDAQILSTKTDGTILVVRGEKTKKDTVLAAKEVLTKVNANILGTVLNGGNKNKDNYYYHYE</sequence>
<protein>
    <recommendedName>
        <fullName evidence="2">non-specific protein-tyrosine kinase</fullName>
        <ecNumber evidence="2">2.7.10.2</ecNumber>
    </recommendedName>
</protein>
<evidence type="ECO:0000256" key="6">
    <source>
        <dbReference type="ARBA" id="ARBA00022840"/>
    </source>
</evidence>
<dbReference type="AlphaFoldDB" id="A0A174SRI6"/>
<dbReference type="GO" id="GO:0042802">
    <property type="term" value="F:identical protein binding"/>
    <property type="evidence" value="ECO:0007669"/>
    <property type="project" value="UniProtKB-ARBA"/>
</dbReference>
<dbReference type="EC" id="2.7.10.2" evidence="2"/>
<dbReference type="InterPro" id="IPR027417">
    <property type="entry name" value="P-loop_NTPase"/>
</dbReference>
<dbReference type="PANTHER" id="PTHR32309">
    <property type="entry name" value="TYROSINE-PROTEIN KINASE"/>
    <property type="match status" value="1"/>
</dbReference>
<evidence type="ECO:0000259" key="9">
    <source>
        <dbReference type="Pfam" id="PF13614"/>
    </source>
</evidence>
<dbReference type="CDD" id="cd05387">
    <property type="entry name" value="BY-kinase"/>
    <property type="match status" value="1"/>
</dbReference>
<evidence type="ECO:0000256" key="7">
    <source>
        <dbReference type="ARBA" id="ARBA00023137"/>
    </source>
</evidence>
<evidence type="ECO:0000313" key="11">
    <source>
        <dbReference type="Proteomes" id="UP000095563"/>
    </source>
</evidence>
<dbReference type="Proteomes" id="UP000095563">
    <property type="component" value="Unassembled WGS sequence"/>
</dbReference>
<comment type="similarity">
    <text evidence="1">Belongs to the CpsD/CapB family.</text>
</comment>
<keyword evidence="5 10" id="KW-0418">Kinase</keyword>
<feature type="domain" description="AAA" evidence="9">
    <location>
        <begin position="34"/>
        <end position="173"/>
    </location>
</feature>
<evidence type="ECO:0000256" key="3">
    <source>
        <dbReference type="ARBA" id="ARBA00022679"/>
    </source>
</evidence>
<dbReference type="GO" id="GO:0004715">
    <property type="term" value="F:non-membrane spanning protein tyrosine kinase activity"/>
    <property type="evidence" value="ECO:0007669"/>
    <property type="project" value="UniProtKB-EC"/>
</dbReference>
<dbReference type="Gene3D" id="3.40.50.300">
    <property type="entry name" value="P-loop containing nucleotide triphosphate hydrolases"/>
    <property type="match status" value="1"/>
</dbReference>
<dbReference type="NCBIfam" id="TIGR01007">
    <property type="entry name" value="eps_fam"/>
    <property type="match status" value="1"/>
</dbReference>
<dbReference type="GO" id="GO:0005524">
    <property type="term" value="F:ATP binding"/>
    <property type="evidence" value="ECO:0007669"/>
    <property type="project" value="UniProtKB-KW"/>
</dbReference>
<organism evidence="10 11">
    <name type="scientific">Clostridium baratii</name>
    <dbReference type="NCBI Taxonomy" id="1561"/>
    <lineage>
        <taxon>Bacteria</taxon>
        <taxon>Bacillati</taxon>
        <taxon>Bacillota</taxon>
        <taxon>Clostridia</taxon>
        <taxon>Eubacteriales</taxon>
        <taxon>Clostridiaceae</taxon>
        <taxon>Clostridium</taxon>
    </lineage>
</organism>
<dbReference type="InterPro" id="IPR005702">
    <property type="entry name" value="Wzc-like_C"/>
</dbReference>
<evidence type="ECO:0000256" key="2">
    <source>
        <dbReference type="ARBA" id="ARBA00011903"/>
    </source>
</evidence>
<dbReference type="EMBL" id="CZBO01000002">
    <property type="protein sequence ID" value="CUP97750.1"/>
    <property type="molecule type" value="Genomic_DNA"/>
</dbReference>
<keyword evidence="3 10" id="KW-0808">Transferase</keyword>
<dbReference type="GO" id="GO:0005886">
    <property type="term" value="C:plasma membrane"/>
    <property type="evidence" value="ECO:0007669"/>
    <property type="project" value="TreeGrafter"/>
</dbReference>
<dbReference type="PANTHER" id="PTHR32309:SF13">
    <property type="entry name" value="FERRIC ENTEROBACTIN TRANSPORT PROTEIN FEPE"/>
    <property type="match status" value="1"/>
</dbReference>
<evidence type="ECO:0000256" key="8">
    <source>
        <dbReference type="ARBA" id="ARBA00051245"/>
    </source>
</evidence>
<reference evidence="10 11" key="1">
    <citation type="submission" date="2015-09" db="EMBL/GenBank/DDBJ databases">
        <authorList>
            <consortium name="Pathogen Informatics"/>
        </authorList>
    </citation>
    <scope>NUCLEOTIDE SEQUENCE [LARGE SCALE GENOMIC DNA]</scope>
    <source>
        <strain evidence="10 11">2789STDY5834956</strain>
    </source>
</reference>
<evidence type="ECO:0000256" key="4">
    <source>
        <dbReference type="ARBA" id="ARBA00022741"/>
    </source>
</evidence>
<evidence type="ECO:0000256" key="5">
    <source>
        <dbReference type="ARBA" id="ARBA00022777"/>
    </source>
</evidence>
<comment type="catalytic activity">
    <reaction evidence="8">
        <text>L-tyrosyl-[protein] + ATP = O-phospho-L-tyrosyl-[protein] + ADP + H(+)</text>
        <dbReference type="Rhea" id="RHEA:10596"/>
        <dbReference type="Rhea" id="RHEA-COMP:10136"/>
        <dbReference type="Rhea" id="RHEA-COMP:20101"/>
        <dbReference type="ChEBI" id="CHEBI:15378"/>
        <dbReference type="ChEBI" id="CHEBI:30616"/>
        <dbReference type="ChEBI" id="CHEBI:46858"/>
        <dbReference type="ChEBI" id="CHEBI:61978"/>
        <dbReference type="ChEBI" id="CHEBI:456216"/>
        <dbReference type="EC" id="2.7.10.2"/>
    </reaction>
</comment>
<dbReference type="FunFam" id="3.40.50.300:FF:000527">
    <property type="entry name" value="Tyrosine-protein kinase etk"/>
    <property type="match status" value="1"/>
</dbReference>
<evidence type="ECO:0000313" key="10">
    <source>
        <dbReference type="EMBL" id="CUP97750.1"/>
    </source>
</evidence>
<keyword evidence="4" id="KW-0547">Nucleotide-binding</keyword>
<name>A0A174SRI6_9CLOT</name>